<dbReference type="EMBL" id="CP151501">
    <property type="protein sequence ID" value="WZN58511.1"/>
    <property type="molecule type" value="Genomic_DNA"/>
</dbReference>
<comment type="similarity">
    <text evidence="2 5">Belongs to the MND1 family.</text>
</comment>
<gene>
    <name evidence="9" type="ORF">HKI87_01g00330</name>
</gene>
<accession>A0AAX4NX57</accession>
<keyword evidence="10" id="KW-1185">Reference proteome</keyword>
<keyword evidence="3 6" id="KW-0175">Coiled coil</keyword>
<feature type="domain" description="Leucine zipper with capping helix" evidence="8">
    <location>
        <begin position="154"/>
        <end position="205"/>
    </location>
</feature>
<evidence type="ECO:0000313" key="10">
    <source>
        <dbReference type="Proteomes" id="UP001472866"/>
    </source>
</evidence>
<evidence type="ECO:0000256" key="1">
    <source>
        <dbReference type="ARBA" id="ARBA00004123"/>
    </source>
</evidence>
<dbReference type="AlphaFoldDB" id="A0AAX4NX57"/>
<evidence type="ECO:0000313" key="9">
    <source>
        <dbReference type="EMBL" id="WZN58511.1"/>
    </source>
</evidence>
<proteinExistence type="inferred from homology"/>
<protein>
    <recommendedName>
        <fullName evidence="5">Meiotic nuclear division protein 1 homolog</fullName>
    </recommendedName>
</protein>
<keyword evidence="4 5" id="KW-0539">Nucleus</keyword>
<dbReference type="InterPro" id="IPR040453">
    <property type="entry name" value="Mnd1_HTH"/>
</dbReference>
<dbReference type="Pfam" id="PF18517">
    <property type="entry name" value="LZ3wCH"/>
    <property type="match status" value="1"/>
</dbReference>
<dbReference type="Proteomes" id="UP001472866">
    <property type="component" value="Chromosome 01"/>
</dbReference>
<sequence length="207" mass="23683">MGKKRGMSLEEKRQVFLSIFSETEDVFALKELEKIASKRGINSMIVKDILQGMADDDLIHAEKVGISTYYWCFPSEAGVRARNLVSQLERELEQVKGEKTKVDCELCTRQALVHDCEERPGLVEELSRVKSELDALQARMAKFADCDPEAYVLMKEAVPKSKEAVNRWVENIWALEGWMKKKFEGRGKEIDQFFKQCGVTDDLDTLP</sequence>
<organism evidence="9 10">
    <name type="scientific">Chloropicon roscoffensis</name>
    <dbReference type="NCBI Taxonomy" id="1461544"/>
    <lineage>
        <taxon>Eukaryota</taxon>
        <taxon>Viridiplantae</taxon>
        <taxon>Chlorophyta</taxon>
        <taxon>Chloropicophyceae</taxon>
        <taxon>Chloropicales</taxon>
        <taxon>Chloropicaceae</taxon>
        <taxon>Chloropicon</taxon>
    </lineage>
</organism>
<evidence type="ECO:0000259" key="8">
    <source>
        <dbReference type="Pfam" id="PF18517"/>
    </source>
</evidence>
<dbReference type="InterPro" id="IPR040661">
    <property type="entry name" value="LZ3wCH"/>
</dbReference>
<reference evidence="9 10" key="1">
    <citation type="submission" date="2024-03" db="EMBL/GenBank/DDBJ databases">
        <title>Complete genome sequence of the green alga Chloropicon roscoffensis RCC1871.</title>
        <authorList>
            <person name="Lemieux C."/>
            <person name="Pombert J.-F."/>
            <person name="Otis C."/>
            <person name="Turmel M."/>
        </authorList>
    </citation>
    <scope>NUCLEOTIDE SEQUENCE [LARGE SCALE GENOMIC DNA]</scope>
    <source>
        <strain evidence="9 10">RCC1871</strain>
    </source>
</reference>
<dbReference type="Pfam" id="PF03962">
    <property type="entry name" value="Mnd1"/>
    <property type="match status" value="1"/>
</dbReference>
<feature type="coiled-coil region" evidence="6">
    <location>
        <begin position="78"/>
        <end position="105"/>
    </location>
</feature>
<feature type="domain" description="Mnd1 HTH" evidence="7">
    <location>
        <begin position="17"/>
        <end position="74"/>
    </location>
</feature>
<comment type="subcellular location">
    <subcellularLocation>
        <location evidence="1 5">Nucleus</location>
    </subcellularLocation>
</comment>
<dbReference type="PIRSF" id="PIRSF026991">
    <property type="entry name" value="Mnd1"/>
    <property type="match status" value="1"/>
</dbReference>
<evidence type="ECO:0000256" key="3">
    <source>
        <dbReference type="ARBA" id="ARBA00023054"/>
    </source>
</evidence>
<comment type="function">
    <text evidence="5">Required for proper homologous chromosome pairing and efficient cross-over and intragenic recombination during meiosis.</text>
</comment>
<name>A0AAX4NX57_9CHLO</name>
<dbReference type="GO" id="GO:0003690">
    <property type="term" value="F:double-stranded DNA binding"/>
    <property type="evidence" value="ECO:0007669"/>
    <property type="project" value="InterPro"/>
</dbReference>
<evidence type="ECO:0000256" key="6">
    <source>
        <dbReference type="SAM" id="Coils"/>
    </source>
</evidence>
<evidence type="ECO:0000259" key="7">
    <source>
        <dbReference type="Pfam" id="PF03962"/>
    </source>
</evidence>
<evidence type="ECO:0000256" key="2">
    <source>
        <dbReference type="ARBA" id="ARBA00005981"/>
    </source>
</evidence>
<dbReference type="GO" id="GO:0005634">
    <property type="term" value="C:nucleus"/>
    <property type="evidence" value="ECO:0007669"/>
    <property type="project" value="UniProtKB-SubCell"/>
</dbReference>
<evidence type="ECO:0000256" key="4">
    <source>
        <dbReference type="ARBA" id="ARBA00023242"/>
    </source>
</evidence>
<dbReference type="InterPro" id="IPR005647">
    <property type="entry name" value="Mnd1"/>
</dbReference>
<evidence type="ECO:0000256" key="5">
    <source>
        <dbReference type="PIRNR" id="PIRNR026991"/>
    </source>
</evidence>
<dbReference type="GO" id="GO:0007131">
    <property type="term" value="P:reciprocal meiotic recombination"/>
    <property type="evidence" value="ECO:0007669"/>
    <property type="project" value="InterPro"/>
</dbReference>